<proteinExistence type="predicted"/>
<feature type="transmembrane region" description="Helical" evidence="1">
    <location>
        <begin position="9"/>
        <end position="27"/>
    </location>
</feature>
<feature type="transmembrane region" description="Helical" evidence="1">
    <location>
        <begin position="253"/>
        <end position="274"/>
    </location>
</feature>
<evidence type="ECO:0008006" key="4">
    <source>
        <dbReference type="Google" id="ProtNLM"/>
    </source>
</evidence>
<dbReference type="InterPro" id="IPR024464">
    <property type="entry name" value="DUF2391"/>
</dbReference>
<dbReference type="STRING" id="70996.SE18_05000"/>
<sequence length="275" mass="29954">MWRREFDDLLNGIAGAFLFGIPLLYTMEVWDIGSDLTPLHMLLYLGLTYIALVALNRATGFRRNSDETWSRSLADSIEALALGALVACFSLIVLRRVSFDLAYDVILGKVILETMPCAIGVGMANGLLRREDDDEAQVEQQSFWHATLVDAGGTMLGATVVGLSIAPTDEVGVIAASLPPWWLWLIMAASLLISYVIVFQAEFGDHQQRKQDRGLFQSPLSETIASYIISLVFALVTLRVFNQIDASTSLAQIIDYTIVLGLPATVGGAAGRLAV</sequence>
<keyword evidence="3" id="KW-1185">Reference proteome</keyword>
<organism evidence="2 3">
    <name type="scientific">Herpetosiphon geysericola</name>
    <dbReference type="NCBI Taxonomy" id="70996"/>
    <lineage>
        <taxon>Bacteria</taxon>
        <taxon>Bacillati</taxon>
        <taxon>Chloroflexota</taxon>
        <taxon>Chloroflexia</taxon>
        <taxon>Herpetosiphonales</taxon>
        <taxon>Herpetosiphonaceae</taxon>
        <taxon>Herpetosiphon</taxon>
    </lineage>
</organism>
<dbReference type="InterPro" id="IPR013416">
    <property type="entry name" value="CHP02587_IM"/>
</dbReference>
<evidence type="ECO:0000313" key="2">
    <source>
        <dbReference type="EMBL" id="KPL90731.1"/>
    </source>
</evidence>
<keyword evidence="1" id="KW-1133">Transmembrane helix</keyword>
<feature type="transmembrane region" description="Helical" evidence="1">
    <location>
        <begin position="224"/>
        <end position="241"/>
    </location>
</feature>
<dbReference type="AlphaFoldDB" id="A0A0P6YLA9"/>
<dbReference type="NCBIfam" id="TIGR02587">
    <property type="entry name" value="TIGR02587 family membrane protein"/>
    <property type="match status" value="1"/>
</dbReference>
<feature type="transmembrane region" description="Helical" evidence="1">
    <location>
        <begin position="106"/>
        <end position="128"/>
    </location>
</feature>
<gene>
    <name evidence="2" type="ORF">SE18_05000</name>
</gene>
<keyword evidence="1" id="KW-0812">Transmembrane</keyword>
<dbReference type="Proteomes" id="UP000050277">
    <property type="component" value="Unassembled WGS sequence"/>
</dbReference>
<comment type="caution">
    <text evidence="2">The sequence shown here is derived from an EMBL/GenBank/DDBJ whole genome shotgun (WGS) entry which is preliminary data.</text>
</comment>
<dbReference type="Pfam" id="PF09622">
    <property type="entry name" value="DUF2391"/>
    <property type="match status" value="1"/>
</dbReference>
<evidence type="ECO:0000256" key="1">
    <source>
        <dbReference type="SAM" id="Phobius"/>
    </source>
</evidence>
<keyword evidence="1" id="KW-0472">Membrane</keyword>
<accession>A0A0P6YLA9</accession>
<dbReference type="OrthoDB" id="147125at2"/>
<feature type="transmembrane region" description="Helical" evidence="1">
    <location>
        <begin position="77"/>
        <end position="94"/>
    </location>
</feature>
<protein>
    <recommendedName>
        <fullName evidence="4">Integral membrane protein</fullName>
    </recommendedName>
</protein>
<evidence type="ECO:0000313" key="3">
    <source>
        <dbReference type="Proteomes" id="UP000050277"/>
    </source>
</evidence>
<feature type="transmembrane region" description="Helical" evidence="1">
    <location>
        <begin position="148"/>
        <end position="166"/>
    </location>
</feature>
<dbReference type="RefSeq" id="WP_054533324.1">
    <property type="nucleotide sequence ID" value="NZ_LGKP01000010.1"/>
</dbReference>
<name>A0A0P6YLA9_9CHLR</name>
<feature type="transmembrane region" description="Helical" evidence="1">
    <location>
        <begin position="181"/>
        <end position="203"/>
    </location>
</feature>
<reference evidence="2 3" key="1">
    <citation type="submission" date="2015-07" db="EMBL/GenBank/DDBJ databases">
        <title>Whole genome sequence of Herpetosiphon geysericola DSM 7119.</title>
        <authorList>
            <person name="Hemp J."/>
            <person name="Ward L.M."/>
            <person name="Pace L.A."/>
            <person name="Fischer W.W."/>
        </authorList>
    </citation>
    <scope>NUCLEOTIDE SEQUENCE [LARGE SCALE GENOMIC DNA]</scope>
    <source>
        <strain evidence="2 3">DSM 7119</strain>
    </source>
</reference>
<dbReference type="EMBL" id="LGKP01000010">
    <property type="protein sequence ID" value="KPL90731.1"/>
    <property type="molecule type" value="Genomic_DNA"/>
</dbReference>
<feature type="transmembrane region" description="Helical" evidence="1">
    <location>
        <begin position="39"/>
        <end position="56"/>
    </location>
</feature>